<dbReference type="GO" id="GO:0020037">
    <property type="term" value="F:heme binding"/>
    <property type="evidence" value="ECO:0007669"/>
    <property type="project" value="InterPro"/>
</dbReference>
<dbReference type="Proteomes" id="UP000306147">
    <property type="component" value="Unassembled WGS sequence"/>
</dbReference>
<sequence length="162" mass="18235">MEKTGTASPHAHAAREAKRRDALAMGIDERFVAELVDRFYARIRGDDLIGPIFAARISDWGPHLDQMKRFWRSILFSSGEYLGNPMIKHLAIDTLDRAMFARWLDLFDATLHELGSDQAREHVHARARMIANSLLNGIAVHRDRRLGIAPEEAFSETPASGS</sequence>
<organism evidence="1 2">
    <name type="scientific">Sphingomonas gei</name>
    <dbReference type="NCBI Taxonomy" id="1395960"/>
    <lineage>
        <taxon>Bacteria</taxon>
        <taxon>Pseudomonadati</taxon>
        <taxon>Pseudomonadota</taxon>
        <taxon>Alphaproteobacteria</taxon>
        <taxon>Sphingomonadales</taxon>
        <taxon>Sphingomonadaceae</taxon>
        <taxon>Sphingomonas</taxon>
    </lineage>
</organism>
<evidence type="ECO:0000313" key="1">
    <source>
        <dbReference type="EMBL" id="TGX55727.1"/>
    </source>
</evidence>
<dbReference type="Gene3D" id="1.10.490.10">
    <property type="entry name" value="Globins"/>
    <property type="match status" value="1"/>
</dbReference>
<dbReference type="AlphaFoldDB" id="A0A4S1XIB5"/>
<name>A0A4S1XIB5_9SPHN</name>
<dbReference type="EMBL" id="SRXT01000001">
    <property type="protein sequence ID" value="TGX55727.1"/>
    <property type="molecule type" value="Genomic_DNA"/>
</dbReference>
<dbReference type="SUPFAM" id="SSF46458">
    <property type="entry name" value="Globin-like"/>
    <property type="match status" value="1"/>
</dbReference>
<accession>A0A4S1XIB5</accession>
<gene>
    <name evidence="1" type="ORF">E5A73_00930</name>
</gene>
<protein>
    <submittedName>
        <fullName evidence="1">Group III truncated hemoglobin</fullName>
    </submittedName>
</protein>
<dbReference type="InterPro" id="IPR009050">
    <property type="entry name" value="Globin-like_sf"/>
</dbReference>
<proteinExistence type="predicted"/>
<comment type="caution">
    <text evidence="1">The sequence shown here is derived from an EMBL/GenBank/DDBJ whole genome shotgun (WGS) entry which is preliminary data.</text>
</comment>
<dbReference type="InterPro" id="IPR012292">
    <property type="entry name" value="Globin/Proto"/>
</dbReference>
<evidence type="ECO:0000313" key="2">
    <source>
        <dbReference type="Proteomes" id="UP000306147"/>
    </source>
</evidence>
<dbReference type="RefSeq" id="WP_135961927.1">
    <property type="nucleotide sequence ID" value="NZ_SRXT01000001.1"/>
</dbReference>
<reference evidence="1 2" key="1">
    <citation type="submission" date="2019-04" db="EMBL/GenBank/DDBJ databases">
        <title>Sphingomonas psychrotolerans sp. nov., isolated from soil in the Tianshan Mountains, Xinjiang, China.</title>
        <authorList>
            <person name="Luo Y."/>
            <person name="Sheng H."/>
        </authorList>
    </citation>
    <scope>NUCLEOTIDE SEQUENCE [LARGE SCALE GENOMIC DNA]</scope>
    <source>
        <strain evidence="1 2">ZFGT-11</strain>
    </source>
</reference>
<dbReference type="CDD" id="cd08916">
    <property type="entry name" value="TrHb3_P"/>
    <property type="match status" value="1"/>
</dbReference>
<dbReference type="OrthoDB" id="25954at2"/>
<keyword evidence="2" id="KW-1185">Reference proteome</keyword>
<dbReference type="GO" id="GO:0019825">
    <property type="term" value="F:oxygen binding"/>
    <property type="evidence" value="ECO:0007669"/>
    <property type="project" value="InterPro"/>
</dbReference>